<keyword evidence="2" id="KW-0472">Membrane</keyword>
<feature type="region of interest" description="Disordered" evidence="1">
    <location>
        <begin position="161"/>
        <end position="187"/>
    </location>
</feature>
<dbReference type="EMBL" id="CAJNOM010000457">
    <property type="protein sequence ID" value="CAF1448813.1"/>
    <property type="molecule type" value="Genomic_DNA"/>
</dbReference>
<evidence type="ECO:0000256" key="1">
    <source>
        <dbReference type="SAM" id="MobiDB-lite"/>
    </source>
</evidence>
<keyword evidence="5" id="KW-1185">Reference proteome</keyword>
<evidence type="ECO:0000313" key="4">
    <source>
        <dbReference type="EMBL" id="CAF1448813.1"/>
    </source>
</evidence>
<feature type="region of interest" description="Disordered" evidence="1">
    <location>
        <begin position="395"/>
        <end position="429"/>
    </location>
</feature>
<dbReference type="EMBL" id="CAJNOI010000105">
    <property type="protein sequence ID" value="CAF1067043.1"/>
    <property type="molecule type" value="Genomic_DNA"/>
</dbReference>
<evidence type="ECO:0000313" key="6">
    <source>
        <dbReference type="Proteomes" id="UP000663877"/>
    </source>
</evidence>
<gene>
    <name evidence="3" type="ORF">BJG266_LOCUS19491</name>
    <name evidence="4" type="ORF">QVE165_LOCUS40145</name>
</gene>
<reference evidence="3" key="1">
    <citation type="submission" date="2021-02" db="EMBL/GenBank/DDBJ databases">
        <authorList>
            <person name="Nowell W R."/>
        </authorList>
    </citation>
    <scope>NUCLEOTIDE SEQUENCE</scope>
</reference>
<dbReference type="AlphaFoldDB" id="A0A814LQS0"/>
<feature type="compositionally biased region" description="Polar residues" evidence="1">
    <location>
        <begin position="420"/>
        <end position="429"/>
    </location>
</feature>
<keyword evidence="2" id="KW-1133">Transmembrane helix</keyword>
<feature type="region of interest" description="Disordered" evidence="1">
    <location>
        <begin position="350"/>
        <end position="376"/>
    </location>
</feature>
<dbReference type="InterPro" id="IPR038077">
    <property type="entry name" value="Troponin_sf"/>
</dbReference>
<accession>A0A814LQS0</accession>
<dbReference type="OrthoDB" id="10072022at2759"/>
<feature type="region of interest" description="Disordered" evidence="1">
    <location>
        <begin position="318"/>
        <end position="338"/>
    </location>
</feature>
<feature type="compositionally biased region" description="Basic and acidic residues" evidence="1">
    <location>
        <begin position="395"/>
        <end position="408"/>
    </location>
</feature>
<protein>
    <submittedName>
        <fullName evidence="3">Uncharacterized protein</fullName>
    </submittedName>
</protein>
<feature type="region of interest" description="Disordered" evidence="1">
    <location>
        <begin position="265"/>
        <end position="299"/>
    </location>
</feature>
<organism evidence="3 6">
    <name type="scientific">Adineta steineri</name>
    <dbReference type="NCBI Taxonomy" id="433720"/>
    <lineage>
        <taxon>Eukaryota</taxon>
        <taxon>Metazoa</taxon>
        <taxon>Spiralia</taxon>
        <taxon>Gnathifera</taxon>
        <taxon>Rotifera</taxon>
        <taxon>Eurotatoria</taxon>
        <taxon>Bdelloidea</taxon>
        <taxon>Adinetida</taxon>
        <taxon>Adinetidae</taxon>
        <taxon>Adineta</taxon>
    </lineage>
</organism>
<dbReference type="Proteomes" id="UP000663832">
    <property type="component" value="Unassembled WGS sequence"/>
</dbReference>
<name>A0A814LQS0_9BILA</name>
<feature type="compositionally biased region" description="Basic and acidic residues" evidence="1">
    <location>
        <begin position="352"/>
        <end position="363"/>
    </location>
</feature>
<sequence>MSGRTPSFIVVGLVIIMFLLGIFYMSCSSKNSELRSSVEQFEDRIRSLTLKNSDLDKRIESINSRKHELEEEKLNIQKQMEKKDSEINDLNTKLNEKIADLQSLKTDKNILDEQLKEYKSMNKTLVSKDSLIQQLQQQLYDQKQTGNDAINRLKQEYETLKNSRQSRDTQVPANNEQQNNFANPPERFRPFISNNLTTKSTASLFDNSLNKLNNLTNEVKEKIIPAALDVKDKVLDAVGLNTKSSTTTIANEQQQQIPIHNRYNQEVGGNVPMPPLNNDTRQSAQSASKFSDNHDQDQGVVDNLRYQQRSQRSLNNLLSDNKTVKLSDNEENDDEEEQNVNLDNIRVREHKKSPEDSVKRNDLENVDDDEPVHDLPSVALKNNNYRIGDREQVRENRGHIQRDQRVDNGEEVENDDENDIQSVQKRNVS</sequence>
<feature type="compositionally biased region" description="Acidic residues" evidence="1">
    <location>
        <begin position="329"/>
        <end position="338"/>
    </location>
</feature>
<feature type="compositionally biased region" description="Acidic residues" evidence="1">
    <location>
        <begin position="409"/>
        <end position="419"/>
    </location>
</feature>
<dbReference type="Proteomes" id="UP000663877">
    <property type="component" value="Unassembled WGS sequence"/>
</dbReference>
<feature type="compositionally biased region" description="Polar residues" evidence="1">
    <location>
        <begin position="277"/>
        <end position="290"/>
    </location>
</feature>
<keyword evidence="2" id="KW-0812">Transmembrane</keyword>
<feature type="transmembrane region" description="Helical" evidence="2">
    <location>
        <begin position="7"/>
        <end position="26"/>
    </location>
</feature>
<proteinExistence type="predicted"/>
<evidence type="ECO:0000313" key="3">
    <source>
        <dbReference type="EMBL" id="CAF1067043.1"/>
    </source>
</evidence>
<evidence type="ECO:0000256" key="2">
    <source>
        <dbReference type="SAM" id="Phobius"/>
    </source>
</evidence>
<dbReference type="SUPFAM" id="SSF90250">
    <property type="entry name" value="Troponin coil-coiled subunits"/>
    <property type="match status" value="1"/>
</dbReference>
<evidence type="ECO:0000313" key="5">
    <source>
        <dbReference type="Proteomes" id="UP000663832"/>
    </source>
</evidence>
<comment type="caution">
    <text evidence="3">The sequence shown here is derived from an EMBL/GenBank/DDBJ whole genome shotgun (WGS) entry which is preliminary data.</text>
</comment>
<feature type="compositionally biased region" description="Polar residues" evidence="1">
    <location>
        <begin position="168"/>
        <end position="182"/>
    </location>
</feature>